<dbReference type="CDD" id="cd14788">
    <property type="entry name" value="GumN"/>
    <property type="match status" value="1"/>
</dbReference>
<feature type="chain" id="PRO_5016571602" evidence="1">
    <location>
        <begin position="21"/>
        <end position="342"/>
    </location>
</feature>
<reference evidence="2 3" key="1">
    <citation type="submission" date="2018-07" db="EMBL/GenBank/DDBJ databases">
        <title>Dyella tabacisoli L4-6T, whole genome shotgun sequence.</title>
        <authorList>
            <person name="Zhou X.-K."/>
            <person name="Li W.-J."/>
            <person name="Duan Y.-Q."/>
        </authorList>
    </citation>
    <scope>NUCLEOTIDE SEQUENCE [LARGE SCALE GENOMIC DNA]</scope>
    <source>
        <strain evidence="2 3">L4-6</strain>
    </source>
</reference>
<feature type="signal peptide" evidence="1">
    <location>
        <begin position="1"/>
        <end position="20"/>
    </location>
</feature>
<comment type="caution">
    <text evidence="2">The sequence shown here is derived from an EMBL/GenBank/DDBJ whole genome shotgun (WGS) entry which is preliminary data.</text>
</comment>
<organism evidence="2 3">
    <name type="scientific">Dyella tabacisoli</name>
    <dbReference type="NCBI Taxonomy" id="2282381"/>
    <lineage>
        <taxon>Bacteria</taxon>
        <taxon>Pseudomonadati</taxon>
        <taxon>Pseudomonadota</taxon>
        <taxon>Gammaproteobacteria</taxon>
        <taxon>Lysobacterales</taxon>
        <taxon>Rhodanobacteraceae</taxon>
        <taxon>Dyella</taxon>
    </lineage>
</organism>
<name>A0A369UR03_9GAMM</name>
<keyword evidence="3" id="KW-1185">Reference proteome</keyword>
<accession>A0A369UR03</accession>
<proteinExistence type="predicted"/>
<protein>
    <submittedName>
        <fullName evidence="2">TraB/GumN family protein</fullName>
    </submittedName>
</protein>
<evidence type="ECO:0000256" key="1">
    <source>
        <dbReference type="SAM" id="SignalP"/>
    </source>
</evidence>
<dbReference type="Proteomes" id="UP000253782">
    <property type="component" value="Unassembled WGS sequence"/>
</dbReference>
<evidence type="ECO:0000313" key="3">
    <source>
        <dbReference type="Proteomes" id="UP000253782"/>
    </source>
</evidence>
<dbReference type="InterPro" id="IPR002816">
    <property type="entry name" value="TraB/PrgY/GumN_fam"/>
</dbReference>
<dbReference type="EMBL" id="QQAH01000003">
    <property type="protein sequence ID" value="RDD82743.1"/>
    <property type="molecule type" value="Genomic_DNA"/>
</dbReference>
<sequence>MHGKIATCLCAMALAMPVRAQSATSPTRPLAPADAIKLQTVTVTGPQPGPGLWKVSKGDHVLWVLGTLTPLPRHIQWQSAQVEQVISQSQELLEPPTAELKMDERLFNQLALQPSVYSARKNPDGANLQQVLPQEMFARWQALKQQYIGNDRGIEYWRPMLVAIKLYDKALDSAGLTPTSEVSQTVLKLARKHHVKRTPVIYQMVVERSHSTADALKQTNLDDISCFNQTMDTIEHDLGAFTTRADAWAKGDMATLRSLSLGSRYKSCIVAVVNADFSQQLGLHDLPERIDAAWLSAAQYALMRNAQTFALLPVEQALAPDGLLAKLKADGYIVQSPDEQGQ</sequence>
<evidence type="ECO:0000313" key="2">
    <source>
        <dbReference type="EMBL" id="RDD82743.1"/>
    </source>
</evidence>
<dbReference type="AlphaFoldDB" id="A0A369UR03"/>
<dbReference type="Pfam" id="PF01963">
    <property type="entry name" value="TraB_PrgY_gumN"/>
    <property type="match status" value="1"/>
</dbReference>
<keyword evidence="1" id="KW-0732">Signal</keyword>
<dbReference type="OrthoDB" id="8743055at2"/>
<dbReference type="RefSeq" id="WP_114844258.1">
    <property type="nucleotide sequence ID" value="NZ_JBHSPE010000001.1"/>
</dbReference>
<gene>
    <name evidence="2" type="ORF">DVJ77_04275</name>
</gene>